<evidence type="ECO:0000256" key="4">
    <source>
        <dbReference type="ARBA" id="ARBA00022839"/>
    </source>
</evidence>
<evidence type="ECO:0000259" key="6">
    <source>
        <dbReference type="Pfam" id="PF02601"/>
    </source>
</evidence>
<dbReference type="InterPro" id="IPR003753">
    <property type="entry name" value="Exonuc_VII_L"/>
</dbReference>
<evidence type="ECO:0000256" key="3">
    <source>
        <dbReference type="ARBA" id="ARBA00022801"/>
    </source>
</evidence>
<dbReference type="Pfam" id="PF02601">
    <property type="entry name" value="Exonuc_VII_L"/>
    <property type="match status" value="1"/>
</dbReference>
<feature type="domain" description="Exonuclease VII large subunit C-terminal" evidence="6">
    <location>
        <begin position="121"/>
        <end position="320"/>
    </location>
</feature>
<keyword evidence="4 5" id="KW-0269">Exonuclease</keyword>
<dbReference type="CDD" id="cd04489">
    <property type="entry name" value="ExoVII_LU_OBF"/>
    <property type="match status" value="1"/>
</dbReference>
<dbReference type="HAMAP" id="MF_00378">
    <property type="entry name" value="Exonuc_7_L"/>
    <property type="match status" value="1"/>
</dbReference>
<dbReference type="PANTHER" id="PTHR30008">
    <property type="entry name" value="EXODEOXYRIBONUCLEASE 7 LARGE SUBUNIT"/>
    <property type="match status" value="1"/>
</dbReference>
<comment type="subunit">
    <text evidence="5">Heterooligomer composed of large and small subunits.</text>
</comment>
<evidence type="ECO:0000256" key="2">
    <source>
        <dbReference type="ARBA" id="ARBA00022722"/>
    </source>
</evidence>
<dbReference type="PANTHER" id="PTHR30008:SF0">
    <property type="entry name" value="EXODEOXYRIBONUCLEASE 7 LARGE SUBUNIT"/>
    <property type="match status" value="1"/>
</dbReference>
<dbReference type="AlphaFoldDB" id="A0A221KF35"/>
<name>A0A221KF35_VITFI</name>
<comment type="function">
    <text evidence="5">Bidirectionally degrades single-stranded DNA into large acid-insoluble oligonucleotides, which are then degraded further into small acid-soluble oligonucleotides.</text>
</comment>
<dbReference type="NCBIfam" id="TIGR00237">
    <property type="entry name" value="xseA"/>
    <property type="match status" value="1"/>
</dbReference>
<dbReference type="GO" id="GO:0003676">
    <property type="term" value="F:nucleic acid binding"/>
    <property type="evidence" value="ECO:0007669"/>
    <property type="project" value="InterPro"/>
</dbReference>
<evidence type="ECO:0000259" key="7">
    <source>
        <dbReference type="Pfam" id="PF13742"/>
    </source>
</evidence>
<keyword evidence="1 5" id="KW-0963">Cytoplasm</keyword>
<dbReference type="Pfam" id="PF13742">
    <property type="entry name" value="tRNA_anti_2"/>
    <property type="match status" value="1"/>
</dbReference>
<dbReference type="InterPro" id="IPR025824">
    <property type="entry name" value="OB-fold_nuc-bd_dom"/>
</dbReference>
<dbReference type="Proteomes" id="UP000199729">
    <property type="component" value="Chromosome"/>
</dbReference>
<evidence type="ECO:0000313" key="9">
    <source>
        <dbReference type="Proteomes" id="UP000199729"/>
    </source>
</evidence>
<sequence length="380" mass="40728">MWSVSALLLAVSDALAVRFPSVAVRGDIGGFSRAASGHCYFTLKDASQGSAGLRCVMFRRAAALVDFAMREGIEVEVRGRLSVYDARGELQLVVESVRRVGAGSLFDEFLRLKAALEAQGLFDPRRKRPLPAFARCVGVVTSATGAAVHDVVTTLARRSPHVRVVLVPTQVQGAGAVASLVEALAQAQAWPDVEVLLLCRGGGSAEDLAAFNAEPVVRAVAAARVPVIAGVGHETDVTLVDWAADVRAPTPTAAAEMAVPATERGLERLQALADRLARAVQRPLERAAQQLDVLALRLREPARWVGRQQERLNHWEARVQTLDPRHVLARGYTWMEDAGGAPVLSVRHVQPGQTLRAVWADGQADVQVQQLVPSPAGRSD</sequence>
<reference evidence="8 9" key="1">
    <citation type="submission" date="2017-07" db="EMBL/GenBank/DDBJ databases">
        <title>Complete Genome Sequence of the cosmetic ferment Vitreoscilla filiformis (ATCC15551).</title>
        <authorList>
            <person name="Contreras S."/>
            <person name="Sagory-Zalkind P."/>
            <person name="Blanquart H."/>
            <person name="Iltis A."/>
            <person name="Morand S.C."/>
        </authorList>
    </citation>
    <scope>NUCLEOTIDE SEQUENCE [LARGE SCALE GENOMIC DNA]</scope>
    <source>
        <strain evidence="8 9">ATCC 15551</strain>
    </source>
</reference>
<dbReference type="KEGG" id="vff:VITFI_CDS1876"/>
<dbReference type="EC" id="3.1.11.6" evidence="5"/>
<gene>
    <name evidence="5" type="primary">xseA</name>
    <name evidence="8" type="ORF">VITFI_CDS1876</name>
</gene>
<comment type="catalytic activity">
    <reaction evidence="5">
        <text>Exonucleolytic cleavage in either 5'- to 3'- or 3'- to 5'-direction to yield nucleoside 5'-phosphates.</text>
        <dbReference type="EC" id="3.1.11.6"/>
    </reaction>
</comment>
<accession>A0A221KF35</accession>
<proteinExistence type="inferred from homology"/>
<comment type="similarity">
    <text evidence="5">Belongs to the XseA family.</text>
</comment>
<dbReference type="EMBL" id="CP022423">
    <property type="protein sequence ID" value="ASM77654.1"/>
    <property type="molecule type" value="Genomic_DNA"/>
</dbReference>
<dbReference type="GO" id="GO:0006308">
    <property type="term" value="P:DNA catabolic process"/>
    <property type="evidence" value="ECO:0007669"/>
    <property type="project" value="UniProtKB-UniRule"/>
</dbReference>
<dbReference type="GO" id="GO:0008855">
    <property type="term" value="F:exodeoxyribonuclease VII activity"/>
    <property type="evidence" value="ECO:0007669"/>
    <property type="project" value="UniProtKB-UniRule"/>
</dbReference>
<dbReference type="GO" id="GO:0005737">
    <property type="term" value="C:cytoplasm"/>
    <property type="evidence" value="ECO:0007669"/>
    <property type="project" value="UniProtKB-SubCell"/>
</dbReference>
<feature type="domain" description="OB-fold nucleic acid binding" evidence="7">
    <location>
        <begin position="2"/>
        <end position="97"/>
    </location>
</feature>
<dbReference type="InterPro" id="IPR020579">
    <property type="entry name" value="Exonuc_VII_lsu_C"/>
</dbReference>
<keyword evidence="9" id="KW-1185">Reference proteome</keyword>
<comment type="subcellular location">
    <subcellularLocation>
        <location evidence="5">Cytoplasm</location>
    </subcellularLocation>
</comment>
<keyword evidence="2 5" id="KW-0540">Nuclease</keyword>
<dbReference type="GO" id="GO:0009318">
    <property type="term" value="C:exodeoxyribonuclease VII complex"/>
    <property type="evidence" value="ECO:0007669"/>
    <property type="project" value="UniProtKB-UniRule"/>
</dbReference>
<evidence type="ECO:0000313" key="8">
    <source>
        <dbReference type="EMBL" id="ASM77654.1"/>
    </source>
</evidence>
<evidence type="ECO:0000256" key="5">
    <source>
        <dbReference type="HAMAP-Rule" id="MF_00378"/>
    </source>
</evidence>
<evidence type="ECO:0000256" key="1">
    <source>
        <dbReference type="ARBA" id="ARBA00022490"/>
    </source>
</evidence>
<keyword evidence="3 5" id="KW-0378">Hydrolase</keyword>
<organism evidence="8 9">
    <name type="scientific">Vitreoscilla filiformis</name>
    <dbReference type="NCBI Taxonomy" id="63"/>
    <lineage>
        <taxon>Bacteria</taxon>
        <taxon>Pseudomonadati</taxon>
        <taxon>Pseudomonadota</taxon>
        <taxon>Betaproteobacteria</taxon>
        <taxon>Neisseriales</taxon>
        <taxon>Neisseriaceae</taxon>
        <taxon>Vitreoscilla</taxon>
    </lineage>
</organism>
<protein>
    <recommendedName>
        <fullName evidence="5">Exodeoxyribonuclease 7 large subunit</fullName>
        <ecNumber evidence="5">3.1.11.6</ecNumber>
    </recommendedName>
    <alternativeName>
        <fullName evidence="5">Exodeoxyribonuclease VII large subunit</fullName>
        <shortName evidence="5">Exonuclease VII large subunit</shortName>
    </alternativeName>
</protein>